<dbReference type="OrthoDB" id="8062037at2759"/>
<keyword evidence="4" id="KW-1185">Reference proteome</keyword>
<dbReference type="InParanoid" id="A0A078ATK1"/>
<feature type="coiled-coil region" evidence="1">
    <location>
        <begin position="173"/>
        <end position="241"/>
    </location>
</feature>
<evidence type="ECO:0000256" key="1">
    <source>
        <dbReference type="SAM" id="Coils"/>
    </source>
</evidence>
<dbReference type="OMA" id="HTDEFEN"/>
<dbReference type="EMBL" id="CCKQ01014029">
    <property type="protein sequence ID" value="CDW85760.1"/>
    <property type="molecule type" value="Genomic_DNA"/>
</dbReference>
<feature type="region of interest" description="Disordered" evidence="2">
    <location>
        <begin position="1"/>
        <end position="43"/>
    </location>
</feature>
<evidence type="ECO:0000313" key="4">
    <source>
        <dbReference type="Proteomes" id="UP000039865"/>
    </source>
</evidence>
<accession>A0A078ATK1</accession>
<evidence type="ECO:0000256" key="2">
    <source>
        <dbReference type="SAM" id="MobiDB-lite"/>
    </source>
</evidence>
<dbReference type="PANTHER" id="PTHR47026">
    <property type="entry name" value="PIGMENTOSA GTPASE REGULATOR-LIKE PROTEIN, PUTATIVE-RELATED"/>
    <property type="match status" value="1"/>
</dbReference>
<reference evidence="3 4" key="1">
    <citation type="submission" date="2014-06" db="EMBL/GenBank/DDBJ databases">
        <authorList>
            <person name="Swart Estienne"/>
        </authorList>
    </citation>
    <scope>NUCLEOTIDE SEQUENCE [LARGE SCALE GENOMIC DNA]</scope>
    <source>
        <strain evidence="3 4">130c</strain>
    </source>
</reference>
<name>A0A078ATK1_STYLE</name>
<dbReference type="Proteomes" id="UP000039865">
    <property type="component" value="Unassembled WGS sequence"/>
</dbReference>
<evidence type="ECO:0000313" key="3">
    <source>
        <dbReference type="EMBL" id="CDW85760.1"/>
    </source>
</evidence>
<dbReference type="AlphaFoldDB" id="A0A078ATK1"/>
<dbReference type="PANTHER" id="PTHR47026:SF2">
    <property type="entry name" value="FLAGELLAR ASSOCIATED PROTEIN"/>
    <property type="match status" value="1"/>
</dbReference>
<gene>
    <name evidence="3" type="primary">Contig12724.g13577</name>
    <name evidence="3" type="ORF">STYLEM_14847</name>
</gene>
<organism evidence="3 4">
    <name type="scientific">Stylonychia lemnae</name>
    <name type="common">Ciliate</name>
    <dbReference type="NCBI Taxonomy" id="5949"/>
    <lineage>
        <taxon>Eukaryota</taxon>
        <taxon>Sar</taxon>
        <taxon>Alveolata</taxon>
        <taxon>Ciliophora</taxon>
        <taxon>Intramacronucleata</taxon>
        <taxon>Spirotrichea</taxon>
        <taxon>Stichotrichia</taxon>
        <taxon>Sporadotrichida</taxon>
        <taxon>Oxytrichidae</taxon>
        <taxon>Stylonychinae</taxon>
        <taxon>Stylonychia</taxon>
    </lineage>
</organism>
<sequence>MADNKEDYENQSFEAAENNDEMDKTPGQGQNNEQDEQYYQDQQDGQPTIQDYLYFTRIKIYHSLGAEQLLGQISDIKYDAEKRIKQALFQKQEREKSDLEKQHTDEFENFTMSWDQEIRNIQETSAILIEQMRQKHAREIEELRMYLEQSISLNFKPSPELLNLRKVQQTLSKQKNYTEAKKVQNVVKELEDKENEKYLAQREEKIRTQLAHMEHKHSLEREALRKKIDTQLKEKDKIRKVQQQELLQRFLNGKNEQSLMQKLETSKLNNSLKIKGYASTIVGKHDGSFKTVSPQTLKN</sequence>
<proteinExistence type="predicted"/>
<protein>
    <submittedName>
        <fullName evidence="3">Uncharacterized protein</fullName>
    </submittedName>
</protein>
<keyword evidence="1" id="KW-0175">Coiled coil</keyword>